<keyword evidence="1" id="KW-0645">Protease</keyword>
<proteinExistence type="predicted"/>
<dbReference type="InterPro" id="IPR025724">
    <property type="entry name" value="GAG-pre-integrase_dom"/>
</dbReference>
<reference evidence="4" key="2">
    <citation type="submission" date="2023-06" db="EMBL/GenBank/DDBJ databases">
        <authorList>
            <person name="Swenson N.G."/>
            <person name="Wegrzyn J.L."/>
            <person name="Mcevoy S.L."/>
        </authorList>
    </citation>
    <scope>NUCLEOTIDE SEQUENCE</scope>
    <source>
        <strain evidence="4">NS2018</strain>
        <tissue evidence="4">Leaf</tissue>
    </source>
</reference>
<evidence type="ECO:0000313" key="4">
    <source>
        <dbReference type="EMBL" id="KAK0591398.1"/>
    </source>
</evidence>
<dbReference type="GO" id="GO:0004190">
    <property type="term" value="F:aspartic-type endopeptidase activity"/>
    <property type="evidence" value="ECO:0007669"/>
    <property type="project" value="UniProtKB-KW"/>
</dbReference>
<dbReference type="CDD" id="cd09272">
    <property type="entry name" value="RNase_HI_RT_Ty1"/>
    <property type="match status" value="1"/>
</dbReference>
<dbReference type="Pfam" id="PF13976">
    <property type="entry name" value="gag_pre-integrs"/>
    <property type="match status" value="1"/>
</dbReference>
<feature type="domain" description="Integrase catalytic" evidence="3">
    <location>
        <begin position="566"/>
        <end position="730"/>
    </location>
</feature>
<dbReference type="InterPro" id="IPR043502">
    <property type="entry name" value="DNA/RNA_pol_sf"/>
</dbReference>
<dbReference type="InterPro" id="IPR012337">
    <property type="entry name" value="RNaseH-like_sf"/>
</dbReference>
<name>A0AA39SI90_ACESA</name>
<sequence length="1387" mass="155032">MTGPSMTESSTTASATSSPQVILMGTNNTNQHQSLIAINSTQVPIKLTKGGNYAAWRSQFENLLFGYGLMGYLDGTKPCPSATIAASTPAEQPAAQPSINPGHQIWLRQDRLLLHAIPVSCMGAAQSIVTRSTTSAQAWNKLEASYANRSNTRKLGLLDSLTNVTLADKSVTNYMQGIKNILDNLELIGHPVDDEATVIHTLNGLGPTYLPLASAIRARDTPITFEELYDKLLDHEAFLQRDDTKKGIPLVTAQFNQRSFNRKGRNHHGNSSNYGPNNFHSQQPNLGFSPGGSRHSYSNPATQYRPVYQQQFTPPNQWRPNSPNNSSRPICQLCDKTGHTARVCRSRPSSGSHTWPQAHHMTTEQPHPRTNWILDSGASHHMTSDLQNLAIHSDYSGPEDIMVGDGKSIPITHTGCTTLHSSDKSFPLTRVLCSPHTSHNLISVSKFCTQNKTSIEFFPNYFLVKDLTTGVSLVRGRNEGNLYVWPKSNPTRQPMSSAHLFSASSQPSASFLAWHCRLGHPSLQILQHLVSSQGLPVFKSASHFTHCFACQCNKSHKLPFGVSTLNCNKPLEILFTDVWGPAHLSSYDNFRYYVVFVDYFSKYTWLYPLKRKSDVPLVFKWFKALVEKFFNTKIKTVYSDGSGEAQSLGRDLQGLGIHYLKSPPHTPEHVGTAERKHRHVVETALTMLHHASVPLKFWSLAFQAAVYLINRMPSKTLQNSSPYSILFHKDPNYRKLRVFGCLCYPWLRPYTSHKLEPRSKPCVFVGYSIEHNAYLCLDSLTNRLYVSRHVVFVESVFPFVGQVGHVSPQVFTHVDHWLASQSPNVRSETEIEPLPSSHSPSQQESQFPDIIHIPHPAAVHPIQATHPTYIQPHTLLLSHSCSPPPSNATDQPMQTSSTTAASPPIETDPAPNLSKLARKCVEWRQALSAEYDALVKNSTWSLVPAHSSQNVVGCKWIFRIKRHPDGSVARYKARLVAKGFHQRPGIDFTETFSPVVKPATIRLILTIAVTNGWHLRQLDVNNAFLQGTLTDDVYMEQPPGFAHPSMPNHVCKLRKAIYGLRQAPRAWYNELRSFLLAAGFVNSRSDASLFFCHKSEHTLYLLVYVDDIIVTGSSVTQVRQFITTLAQRFSLKDLGQLSFFLGVEAHHTSRGLFLSQQKYVRELLAKSNMLGANSISTPLSTSDTLKLVDGSAPTDATQYRQVVGSLQYLSLTRPDDSFAVNKLSQFMHRDLDDRRSTTAYIIFLGSTPISWSSKKQHTVARSSTEAEYRAIASAAAELNWVGNLLSELKVQVPEAPVIYCDNVGATYVCANPVFHSRMKHIAIDFFFVWDQVARKQLRIAHVHTKDQLADSLTKALSRQQFTAHRAKIGIFDRYSILRGHDNSKEVT</sequence>
<dbReference type="Pfam" id="PF14223">
    <property type="entry name" value="Retrotran_gag_2"/>
    <property type="match status" value="1"/>
</dbReference>
<keyword evidence="1" id="KW-0064">Aspartyl protease</keyword>
<dbReference type="PANTHER" id="PTHR47481:SF31">
    <property type="entry name" value="OS01G0873500 PROTEIN"/>
    <property type="match status" value="1"/>
</dbReference>
<accession>A0AA39SI90</accession>
<dbReference type="Pfam" id="PF07727">
    <property type="entry name" value="RVT_2"/>
    <property type="match status" value="1"/>
</dbReference>
<dbReference type="InterPro" id="IPR013103">
    <property type="entry name" value="RVT_2"/>
</dbReference>
<dbReference type="EMBL" id="JAUESC010000380">
    <property type="protein sequence ID" value="KAK0591398.1"/>
    <property type="molecule type" value="Genomic_DNA"/>
</dbReference>
<dbReference type="InterPro" id="IPR001584">
    <property type="entry name" value="Integrase_cat-core"/>
</dbReference>
<dbReference type="InterPro" id="IPR036397">
    <property type="entry name" value="RNaseH_sf"/>
</dbReference>
<evidence type="ECO:0000256" key="1">
    <source>
        <dbReference type="ARBA" id="ARBA00022750"/>
    </source>
</evidence>
<feature type="region of interest" description="Disordered" evidence="2">
    <location>
        <begin position="880"/>
        <end position="911"/>
    </location>
</feature>
<dbReference type="PANTHER" id="PTHR47481">
    <property type="match status" value="1"/>
</dbReference>
<organism evidence="4 5">
    <name type="scientific">Acer saccharum</name>
    <name type="common">Sugar maple</name>
    <dbReference type="NCBI Taxonomy" id="4024"/>
    <lineage>
        <taxon>Eukaryota</taxon>
        <taxon>Viridiplantae</taxon>
        <taxon>Streptophyta</taxon>
        <taxon>Embryophyta</taxon>
        <taxon>Tracheophyta</taxon>
        <taxon>Spermatophyta</taxon>
        <taxon>Magnoliopsida</taxon>
        <taxon>eudicotyledons</taxon>
        <taxon>Gunneridae</taxon>
        <taxon>Pentapetalae</taxon>
        <taxon>rosids</taxon>
        <taxon>malvids</taxon>
        <taxon>Sapindales</taxon>
        <taxon>Sapindaceae</taxon>
        <taxon>Hippocastanoideae</taxon>
        <taxon>Acereae</taxon>
        <taxon>Acer</taxon>
    </lineage>
</organism>
<dbReference type="Proteomes" id="UP001168877">
    <property type="component" value="Unassembled WGS sequence"/>
</dbReference>
<keyword evidence="5" id="KW-1185">Reference proteome</keyword>
<dbReference type="Pfam" id="PF22936">
    <property type="entry name" value="Pol_BBD"/>
    <property type="match status" value="1"/>
</dbReference>
<dbReference type="Gene3D" id="3.30.420.10">
    <property type="entry name" value="Ribonuclease H-like superfamily/Ribonuclease H"/>
    <property type="match status" value="1"/>
</dbReference>
<evidence type="ECO:0000313" key="5">
    <source>
        <dbReference type="Proteomes" id="UP001168877"/>
    </source>
</evidence>
<gene>
    <name evidence="4" type="ORF">LWI29_001105</name>
</gene>
<feature type="compositionally biased region" description="Polar residues" evidence="2">
    <location>
        <begin position="887"/>
        <end position="901"/>
    </location>
</feature>
<dbReference type="PROSITE" id="PS50994">
    <property type="entry name" value="INTEGRASE"/>
    <property type="match status" value="1"/>
</dbReference>
<protein>
    <recommendedName>
        <fullName evidence="3">Integrase catalytic domain-containing protein</fullName>
    </recommendedName>
</protein>
<feature type="region of interest" description="Disordered" evidence="2">
    <location>
        <begin position="256"/>
        <end position="300"/>
    </location>
</feature>
<comment type="caution">
    <text evidence="4">The sequence shown here is derived from an EMBL/GenBank/DDBJ whole genome shotgun (WGS) entry which is preliminary data.</text>
</comment>
<evidence type="ECO:0000259" key="3">
    <source>
        <dbReference type="PROSITE" id="PS50994"/>
    </source>
</evidence>
<dbReference type="GO" id="GO:0015074">
    <property type="term" value="P:DNA integration"/>
    <property type="evidence" value="ECO:0007669"/>
    <property type="project" value="InterPro"/>
</dbReference>
<feature type="region of interest" description="Disordered" evidence="2">
    <location>
        <begin position="342"/>
        <end position="369"/>
    </location>
</feature>
<evidence type="ECO:0000256" key="2">
    <source>
        <dbReference type="SAM" id="MobiDB-lite"/>
    </source>
</evidence>
<reference evidence="4" key="1">
    <citation type="journal article" date="2022" name="Plant J.">
        <title>Strategies of tolerance reflected in two North American maple genomes.</title>
        <authorList>
            <person name="McEvoy S.L."/>
            <person name="Sezen U.U."/>
            <person name="Trouern-Trend A."/>
            <person name="McMahon S.M."/>
            <person name="Schaberg P.G."/>
            <person name="Yang J."/>
            <person name="Wegrzyn J.L."/>
            <person name="Swenson N.G."/>
        </authorList>
    </citation>
    <scope>NUCLEOTIDE SEQUENCE</scope>
    <source>
        <strain evidence="4">NS2018</strain>
    </source>
</reference>
<keyword evidence="1" id="KW-0378">Hydrolase</keyword>
<dbReference type="GO" id="GO:0003676">
    <property type="term" value="F:nucleic acid binding"/>
    <property type="evidence" value="ECO:0007669"/>
    <property type="project" value="InterPro"/>
</dbReference>
<feature type="compositionally biased region" description="Polar residues" evidence="2">
    <location>
        <begin position="269"/>
        <end position="286"/>
    </location>
</feature>
<dbReference type="SUPFAM" id="SSF53098">
    <property type="entry name" value="Ribonuclease H-like"/>
    <property type="match status" value="1"/>
</dbReference>
<dbReference type="SUPFAM" id="SSF56672">
    <property type="entry name" value="DNA/RNA polymerases"/>
    <property type="match status" value="1"/>
</dbReference>
<dbReference type="Pfam" id="PF25597">
    <property type="entry name" value="SH3_retrovirus"/>
    <property type="match status" value="1"/>
</dbReference>
<dbReference type="InterPro" id="IPR054722">
    <property type="entry name" value="PolX-like_BBD"/>
</dbReference>
<dbReference type="InterPro" id="IPR057670">
    <property type="entry name" value="SH3_retrovirus"/>
</dbReference>